<dbReference type="Gene3D" id="3.40.50.620">
    <property type="entry name" value="HUPs"/>
    <property type="match status" value="2"/>
</dbReference>
<feature type="short sequence motif" description="'KMSKS' region" evidence="15">
    <location>
        <begin position="680"/>
        <end position="684"/>
    </location>
</feature>
<comment type="catalytic activity">
    <reaction evidence="14 15">
        <text>tRNA(Ile) + L-isoleucine + ATP = L-isoleucyl-tRNA(Ile) + AMP + diphosphate</text>
        <dbReference type="Rhea" id="RHEA:11060"/>
        <dbReference type="Rhea" id="RHEA-COMP:9666"/>
        <dbReference type="Rhea" id="RHEA-COMP:9695"/>
        <dbReference type="ChEBI" id="CHEBI:30616"/>
        <dbReference type="ChEBI" id="CHEBI:33019"/>
        <dbReference type="ChEBI" id="CHEBI:58045"/>
        <dbReference type="ChEBI" id="CHEBI:78442"/>
        <dbReference type="ChEBI" id="CHEBI:78528"/>
        <dbReference type="ChEBI" id="CHEBI:456215"/>
        <dbReference type="EC" id="6.1.1.5"/>
    </reaction>
</comment>
<keyword evidence="8 15" id="KW-0547">Nucleotide-binding</keyword>
<feature type="domain" description="Methionyl/Valyl/Leucyl/Isoleucyl-tRNA synthetase anticodon-binding" evidence="17">
    <location>
        <begin position="773"/>
        <end position="905"/>
    </location>
</feature>
<feature type="domain" description="Aminoacyl-tRNA synthetase class Ia" evidence="16">
    <location>
        <begin position="26"/>
        <end position="714"/>
    </location>
</feature>
<evidence type="ECO:0000259" key="17">
    <source>
        <dbReference type="Pfam" id="PF08264"/>
    </source>
</evidence>
<evidence type="ECO:0000256" key="13">
    <source>
        <dbReference type="ARBA" id="ARBA00025217"/>
    </source>
</evidence>
<gene>
    <name evidence="15 18" type="primary">ileS</name>
    <name evidence="18" type="ORF">M3A82_010045</name>
</gene>
<evidence type="ECO:0000313" key="18">
    <source>
        <dbReference type="EMBL" id="MCV7629671.1"/>
    </source>
</evidence>
<sequence length="1138" mass="125721">MYPLASSAPDGRTPASPRFPEIERRILAYWDEDGTFQASIDQRPARNEDGSQNEFVFYDGPPFANGLPHYGHLLTGYVKDLVARYQTQQGRRVERRFGWDTHGLPAELEAMKQLGMTDKSEIEAMGIDTFNDACRSSVLKYTDQWQDYVTRQARWVDFENDYKTLTPDFMESVIWAFSELHRKGLTYRGFRVLPYCWNDETPLSNHELRMDDDVYKMRQDPSVTVTFPITGLPADPALVPDGGADAALAAHLAGVHVLAWTTTPWTLPTNAALAVGPQIQYAVVPAGPEGATADGDRFLLAVDLVGAHAKELGYTDADAARAAVTETIPGARLGGLAYAPLFTDVFDVHRGETFTVNGRDLGVEGAHRILVDDYVSTEDGTGVVHQAPAYGEDDQRVCEANGIPVLLSVDSGARFLPLFAREDVGRGDLREIAGVQVFEANRTIIRALRALGRVAREASYEHSYPHCWRCRTPLIYRAVTSWYVKVTQIKERMLELNEEITWIPGNVKHGQFGTWVANARDWSISRNRYWGSPIPVWESDHPDFPRQEVYGSLAEIEEAFGRLPRNAEGEVDLHRPWIDDLTRPHPDPEAAAAGAVMRRVEDVLDVWFDSGSMPYAQVHYPFERADWFPTHNPADFIVEYIGQTRGWFYTMHILATALFDRPAFSNVISHGIVLGSDGQKMSKSLRNYPDVTEVLDRDGADAMRWFLMASPILRGGNLIVTEEGIREGVRQVLLPAWNAYHFFTLYANTAHDGGARPEGYRAQERHTAEDPLDQYILAATGRMLREVKTGLDAYEVSDATDALRGFMDTLTNWYIRRSRERFFDEDTVAFDVLYTVLEAFTRAAAPLMPLIAEEIWRGLTGGRSVHLTDYPDADLFPHGPEADSLVARMDAVRRISSAGSALRKGAGRRVRLPLPRLSVVVPDAAGLEGTYARIVADELNLKDVELTELSEEAIARYGIGTELKLNFRELGKAFGRQVPLVKQAVDAGAYEETAEGLAVTLADGETVTLAPALYELRTVSTGAPEGTAVGVLPGTAGFLVLDTEVSAELAAEGTARDVVRAVQAARKDAGLNVSDRVRTRIEGPTAVVAALEAHRGLVAEETLTVDLELVDSGAADPRKDPADDAMKTVAVTVAKADA</sequence>
<dbReference type="InterPro" id="IPR013155">
    <property type="entry name" value="M/V/L/I-tRNA-synth_anticd-bd"/>
</dbReference>
<comment type="subcellular location">
    <subcellularLocation>
        <location evidence="2 15">Cytoplasm</location>
    </subcellularLocation>
</comment>
<dbReference type="InterPro" id="IPR002300">
    <property type="entry name" value="aa-tRNA-synth_Ia"/>
</dbReference>
<comment type="subunit">
    <text evidence="4 15">Monomer.</text>
</comment>
<dbReference type="AlphaFoldDB" id="A0AAP3AIF1"/>
<keyword evidence="9 15" id="KW-0862">Zinc</keyword>
<reference evidence="18" key="1">
    <citation type="submission" date="2023-06" db="EMBL/GenBank/DDBJ databases">
        <title>lsaBGC provides a comprehensive framework for evolutionary analysis of biosynthetic gene clusters within focal taxa.</title>
        <authorList>
            <person name="Salamzade R."/>
            <person name="Sandstrom S."/>
            <person name="Kalan L.R."/>
        </authorList>
    </citation>
    <scope>NUCLEOTIDE SEQUENCE</scope>
    <source>
        <strain evidence="18">P3-SID899</strain>
    </source>
</reference>
<dbReference type="GO" id="GO:0004822">
    <property type="term" value="F:isoleucine-tRNA ligase activity"/>
    <property type="evidence" value="ECO:0007669"/>
    <property type="project" value="UniProtKB-UniRule"/>
</dbReference>
<comment type="cofactor">
    <cofactor evidence="1 15">
        <name>Zn(2+)</name>
        <dbReference type="ChEBI" id="CHEBI:29105"/>
    </cofactor>
</comment>
<dbReference type="InterPro" id="IPR002301">
    <property type="entry name" value="Ile-tRNA-ligase"/>
</dbReference>
<evidence type="ECO:0000256" key="2">
    <source>
        <dbReference type="ARBA" id="ARBA00004496"/>
    </source>
</evidence>
<dbReference type="Pfam" id="PF00133">
    <property type="entry name" value="tRNA-synt_1"/>
    <property type="match status" value="1"/>
</dbReference>
<dbReference type="Pfam" id="PF19302">
    <property type="entry name" value="DUF5915"/>
    <property type="match status" value="1"/>
</dbReference>
<dbReference type="EC" id="6.1.1.5" evidence="15"/>
<dbReference type="PANTHER" id="PTHR42780:SF1">
    <property type="entry name" value="ISOLEUCINE--TRNA LIGASE, CYTOPLASMIC"/>
    <property type="match status" value="1"/>
</dbReference>
<keyword evidence="10 15" id="KW-0067">ATP-binding</keyword>
<evidence type="ECO:0000256" key="11">
    <source>
        <dbReference type="ARBA" id="ARBA00022917"/>
    </source>
</evidence>
<dbReference type="SUPFAM" id="SSF52374">
    <property type="entry name" value="Nucleotidylyl transferase"/>
    <property type="match status" value="1"/>
</dbReference>
<evidence type="ECO:0000256" key="5">
    <source>
        <dbReference type="ARBA" id="ARBA00022490"/>
    </source>
</evidence>
<dbReference type="Pfam" id="PF08264">
    <property type="entry name" value="Anticodon_1"/>
    <property type="match status" value="1"/>
</dbReference>
<dbReference type="EMBL" id="JALXKZ020000031">
    <property type="protein sequence ID" value="MCV7629671.1"/>
    <property type="molecule type" value="Genomic_DNA"/>
</dbReference>
<comment type="caution">
    <text evidence="18">The sequence shown here is derived from an EMBL/GenBank/DDBJ whole genome shotgun (WGS) entry which is preliminary data.</text>
</comment>
<evidence type="ECO:0000256" key="15">
    <source>
        <dbReference type="HAMAP-Rule" id="MF_02003"/>
    </source>
</evidence>
<keyword evidence="7 15" id="KW-0479">Metal-binding</keyword>
<dbReference type="InterPro" id="IPR009008">
    <property type="entry name" value="Val/Leu/Ile-tRNA-synth_edit"/>
</dbReference>
<evidence type="ECO:0000313" key="19">
    <source>
        <dbReference type="Proteomes" id="UP001205867"/>
    </source>
</evidence>
<accession>A0AAP3AIF1</accession>
<dbReference type="SUPFAM" id="SSF50677">
    <property type="entry name" value="ValRS/IleRS/LeuRS editing domain"/>
    <property type="match status" value="1"/>
</dbReference>
<dbReference type="InterPro" id="IPR023586">
    <property type="entry name" value="Ile-tRNA-ligase_type2"/>
</dbReference>
<evidence type="ECO:0000256" key="1">
    <source>
        <dbReference type="ARBA" id="ARBA00001947"/>
    </source>
</evidence>
<keyword evidence="5 15" id="KW-0963">Cytoplasm</keyword>
<dbReference type="GO" id="GO:0006428">
    <property type="term" value="P:isoleucyl-tRNA aminoacylation"/>
    <property type="evidence" value="ECO:0007669"/>
    <property type="project" value="UniProtKB-UniRule"/>
</dbReference>
<evidence type="ECO:0000256" key="8">
    <source>
        <dbReference type="ARBA" id="ARBA00022741"/>
    </source>
</evidence>
<dbReference type="FunFam" id="3.40.50.620:FF:000075">
    <property type="entry name" value="Isoleucine--tRNA ligase"/>
    <property type="match status" value="1"/>
</dbReference>
<dbReference type="Gene3D" id="3.90.740.10">
    <property type="entry name" value="Valyl/Leucyl/Isoleucyl-tRNA synthetase, editing domain"/>
    <property type="match status" value="1"/>
</dbReference>
<feature type="short sequence motif" description="'HIGH' region" evidence="15">
    <location>
        <begin position="62"/>
        <end position="72"/>
    </location>
</feature>
<dbReference type="GO" id="GO:0008270">
    <property type="term" value="F:zinc ion binding"/>
    <property type="evidence" value="ECO:0007669"/>
    <property type="project" value="UniProtKB-UniRule"/>
</dbReference>
<keyword evidence="11 15" id="KW-0648">Protein biosynthesis</keyword>
<evidence type="ECO:0000256" key="4">
    <source>
        <dbReference type="ARBA" id="ARBA00011245"/>
    </source>
</evidence>
<feature type="binding site" evidence="15">
    <location>
        <position position="683"/>
    </location>
    <ligand>
        <name>ATP</name>
        <dbReference type="ChEBI" id="CHEBI:30616"/>
    </ligand>
</feature>
<evidence type="ECO:0000256" key="14">
    <source>
        <dbReference type="ARBA" id="ARBA00048359"/>
    </source>
</evidence>
<comment type="domain">
    <text evidence="15">IleRS has two distinct active sites: one for aminoacylation and one for editing. The misactivated valine is translocated from the active site to the editing site, which sterically excludes the correctly activated isoleucine. The single editing site contains two valyl binding pockets, one specific for each substrate (Val-AMP or Val-tRNA(Ile)).</text>
</comment>
<dbReference type="Gene3D" id="1.10.730.10">
    <property type="entry name" value="Isoleucyl-tRNA Synthetase, Domain 1"/>
    <property type="match status" value="1"/>
</dbReference>
<evidence type="ECO:0000256" key="10">
    <source>
        <dbReference type="ARBA" id="ARBA00022840"/>
    </source>
</evidence>
<dbReference type="InterPro" id="IPR009080">
    <property type="entry name" value="tRNAsynth_Ia_anticodon-bd"/>
</dbReference>
<keyword evidence="12 15" id="KW-0030">Aminoacyl-tRNA synthetase</keyword>
<comment type="similarity">
    <text evidence="3 15">Belongs to the class-I aminoacyl-tRNA synthetase family. IleS type 2 subfamily.</text>
</comment>
<name>A0AAP3AIF1_MICLU</name>
<dbReference type="GO" id="GO:0005524">
    <property type="term" value="F:ATP binding"/>
    <property type="evidence" value="ECO:0007669"/>
    <property type="project" value="UniProtKB-UniRule"/>
</dbReference>
<dbReference type="PANTHER" id="PTHR42780">
    <property type="entry name" value="SOLEUCYL-TRNA SYNTHETASE"/>
    <property type="match status" value="1"/>
</dbReference>
<protein>
    <recommendedName>
        <fullName evidence="15">Isoleucine--tRNA ligase</fullName>
        <ecNumber evidence="15">6.1.1.5</ecNumber>
    </recommendedName>
    <alternativeName>
        <fullName evidence="15">Isoleucyl-tRNA synthetase</fullName>
        <shortName evidence="15">IleRS</shortName>
    </alternativeName>
</protein>
<dbReference type="PROSITE" id="PS00178">
    <property type="entry name" value="AA_TRNA_LIGASE_I"/>
    <property type="match status" value="1"/>
</dbReference>
<proteinExistence type="inferred from homology"/>
<dbReference type="Proteomes" id="UP001205867">
    <property type="component" value="Unassembled WGS sequence"/>
</dbReference>
<evidence type="ECO:0000256" key="9">
    <source>
        <dbReference type="ARBA" id="ARBA00022833"/>
    </source>
</evidence>
<evidence type="ECO:0000256" key="7">
    <source>
        <dbReference type="ARBA" id="ARBA00022723"/>
    </source>
</evidence>
<dbReference type="GO" id="GO:0000049">
    <property type="term" value="F:tRNA binding"/>
    <property type="evidence" value="ECO:0007669"/>
    <property type="project" value="InterPro"/>
</dbReference>
<organism evidence="18 19">
    <name type="scientific">Micrococcus luteus</name>
    <name type="common">Micrococcus lysodeikticus</name>
    <dbReference type="NCBI Taxonomy" id="1270"/>
    <lineage>
        <taxon>Bacteria</taxon>
        <taxon>Bacillati</taxon>
        <taxon>Actinomycetota</taxon>
        <taxon>Actinomycetes</taxon>
        <taxon>Micrococcales</taxon>
        <taxon>Micrococcaceae</taxon>
        <taxon>Micrococcus</taxon>
    </lineage>
</organism>
<dbReference type="GO" id="GO:0005737">
    <property type="term" value="C:cytoplasm"/>
    <property type="evidence" value="ECO:0007669"/>
    <property type="project" value="UniProtKB-SubCell"/>
</dbReference>
<dbReference type="InterPro" id="IPR033709">
    <property type="entry name" value="Anticodon_Ile_ABEc"/>
</dbReference>
<dbReference type="FunFam" id="3.40.50.620:FF:000063">
    <property type="entry name" value="Isoleucine--tRNA ligase"/>
    <property type="match status" value="1"/>
</dbReference>
<evidence type="ECO:0000256" key="3">
    <source>
        <dbReference type="ARBA" id="ARBA00007078"/>
    </source>
</evidence>
<dbReference type="PRINTS" id="PR00984">
    <property type="entry name" value="TRNASYNTHILE"/>
</dbReference>
<dbReference type="NCBIfam" id="TIGR00392">
    <property type="entry name" value="ileS"/>
    <property type="match status" value="1"/>
</dbReference>
<dbReference type="GO" id="GO:0002161">
    <property type="term" value="F:aminoacyl-tRNA deacylase activity"/>
    <property type="evidence" value="ECO:0007669"/>
    <property type="project" value="InterPro"/>
</dbReference>
<keyword evidence="6 15" id="KW-0436">Ligase</keyword>
<evidence type="ECO:0000256" key="12">
    <source>
        <dbReference type="ARBA" id="ARBA00023146"/>
    </source>
</evidence>
<evidence type="ECO:0000259" key="16">
    <source>
        <dbReference type="Pfam" id="PF00133"/>
    </source>
</evidence>
<dbReference type="InterPro" id="IPR014729">
    <property type="entry name" value="Rossmann-like_a/b/a_fold"/>
</dbReference>
<dbReference type="CDD" id="cd07961">
    <property type="entry name" value="Anticodon_Ia_Ile_ABEc"/>
    <property type="match status" value="1"/>
</dbReference>
<comment type="function">
    <text evidence="13 15">Catalyzes the attachment of isoleucine to tRNA(Ile). As IleRS can inadvertently accommodate and process structurally similar amino acids such as valine, to avoid such errors it has two additional distinct tRNA(Ile)-dependent editing activities. One activity is designated as 'pretransfer' editing and involves the hydrolysis of activated Val-AMP. The other activity is designated 'posttransfer' editing and involves deacylation of mischarged Val-tRNA(Ile).</text>
</comment>
<dbReference type="InterPro" id="IPR001412">
    <property type="entry name" value="aa-tRNA-synth_I_CS"/>
</dbReference>
<dbReference type="SUPFAM" id="SSF47323">
    <property type="entry name" value="Anticodon-binding domain of a subclass of class I aminoacyl-tRNA synthetases"/>
    <property type="match status" value="1"/>
</dbReference>
<dbReference type="HAMAP" id="MF_02003">
    <property type="entry name" value="Ile_tRNA_synth_type2"/>
    <property type="match status" value="1"/>
</dbReference>
<evidence type="ECO:0000256" key="6">
    <source>
        <dbReference type="ARBA" id="ARBA00022598"/>
    </source>
</evidence>
<dbReference type="CDD" id="cd00818">
    <property type="entry name" value="IleRS_core"/>
    <property type="match status" value="1"/>
</dbReference>